<dbReference type="EMBL" id="GBXM01086500">
    <property type="protein sequence ID" value="JAH22077.1"/>
    <property type="molecule type" value="Transcribed_RNA"/>
</dbReference>
<accession>A0A0E9R002</accession>
<name>A0A0E9R002_ANGAN</name>
<organism evidence="1">
    <name type="scientific">Anguilla anguilla</name>
    <name type="common">European freshwater eel</name>
    <name type="synonym">Muraena anguilla</name>
    <dbReference type="NCBI Taxonomy" id="7936"/>
    <lineage>
        <taxon>Eukaryota</taxon>
        <taxon>Metazoa</taxon>
        <taxon>Chordata</taxon>
        <taxon>Craniata</taxon>
        <taxon>Vertebrata</taxon>
        <taxon>Euteleostomi</taxon>
        <taxon>Actinopterygii</taxon>
        <taxon>Neopterygii</taxon>
        <taxon>Teleostei</taxon>
        <taxon>Anguilliformes</taxon>
        <taxon>Anguillidae</taxon>
        <taxon>Anguilla</taxon>
    </lineage>
</organism>
<reference evidence="1" key="2">
    <citation type="journal article" date="2015" name="Fish Shellfish Immunol.">
        <title>Early steps in the European eel (Anguilla anguilla)-Vibrio vulnificus interaction in the gills: Role of the RtxA13 toxin.</title>
        <authorList>
            <person name="Callol A."/>
            <person name="Pajuelo D."/>
            <person name="Ebbesson L."/>
            <person name="Teles M."/>
            <person name="MacKenzie S."/>
            <person name="Amaro C."/>
        </authorList>
    </citation>
    <scope>NUCLEOTIDE SEQUENCE</scope>
</reference>
<proteinExistence type="predicted"/>
<protein>
    <submittedName>
        <fullName evidence="1">Uncharacterized protein</fullName>
    </submittedName>
</protein>
<evidence type="ECO:0000313" key="1">
    <source>
        <dbReference type="EMBL" id="JAH22077.1"/>
    </source>
</evidence>
<dbReference type="AlphaFoldDB" id="A0A0E9R002"/>
<sequence>MSCRSSSLANCTFLRSACPAAMYSYFFVSFAVELETLPDAVGWFAGVLRTGRVAQVVVLG</sequence>
<reference evidence="1" key="1">
    <citation type="submission" date="2014-11" db="EMBL/GenBank/DDBJ databases">
        <authorList>
            <person name="Amaro Gonzalez C."/>
        </authorList>
    </citation>
    <scope>NUCLEOTIDE SEQUENCE</scope>
</reference>